<name>X0VTP3_9ZZZZ</name>
<comment type="caution">
    <text evidence="3">The sequence shown here is derived from an EMBL/GenBank/DDBJ whole genome shotgun (WGS) entry which is preliminary data.</text>
</comment>
<dbReference type="PROSITE" id="PS50112">
    <property type="entry name" value="PAS"/>
    <property type="match status" value="1"/>
</dbReference>
<feature type="domain" description="PAS" evidence="2">
    <location>
        <begin position="141"/>
        <end position="173"/>
    </location>
</feature>
<keyword evidence="1" id="KW-0472">Membrane</keyword>
<evidence type="ECO:0000259" key="2">
    <source>
        <dbReference type="PROSITE" id="PS50112"/>
    </source>
</evidence>
<dbReference type="Gene3D" id="3.30.450.20">
    <property type="entry name" value="PAS domain"/>
    <property type="match status" value="1"/>
</dbReference>
<dbReference type="InterPro" id="IPR000014">
    <property type="entry name" value="PAS"/>
</dbReference>
<evidence type="ECO:0000313" key="3">
    <source>
        <dbReference type="EMBL" id="GAG03911.1"/>
    </source>
</evidence>
<feature type="transmembrane region" description="Helical" evidence="1">
    <location>
        <begin position="12"/>
        <end position="33"/>
    </location>
</feature>
<dbReference type="SUPFAM" id="SSF55785">
    <property type="entry name" value="PYP-like sensor domain (PAS domain)"/>
    <property type="match status" value="1"/>
</dbReference>
<dbReference type="Pfam" id="PF13188">
    <property type="entry name" value="PAS_8"/>
    <property type="match status" value="1"/>
</dbReference>
<proteinExistence type="predicted"/>
<dbReference type="InterPro" id="IPR035965">
    <property type="entry name" value="PAS-like_dom_sf"/>
</dbReference>
<dbReference type="NCBIfam" id="TIGR00229">
    <property type="entry name" value="sensory_box"/>
    <property type="match status" value="1"/>
</dbReference>
<keyword evidence="1" id="KW-0812">Transmembrane</keyword>
<sequence length="173" mass="19416">MKRQAIARLLEAVRSVELLAAIAMFLVAIPLHYPEQLAPFLHIGDPESLLGLERHAVERLFLLLPITYLGFLFGMKAGLAGSGLALVIMLPRALFSSEYRADALVEVGGVVGAGVVISFGFERLRREREKRHLVTERLRISEERYREMFENAHDAIWLQDMQGRITMANNACA</sequence>
<dbReference type="EMBL" id="BARS01028048">
    <property type="protein sequence ID" value="GAG03911.1"/>
    <property type="molecule type" value="Genomic_DNA"/>
</dbReference>
<evidence type="ECO:0000256" key="1">
    <source>
        <dbReference type="SAM" id="Phobius"/>
    </source>
</evidence>
<feature type="transmembrane region" description="Helical" evidence="1">
    <location>
        <begin position="103"/>
        <end position="121"/>
    </location>
</feature>
<keyword evidence="1" id="KW-1133">Transmembrane helix</keyword>
<protein>
    <recommendedName>
        <fullName evidence="2">PAS domain-containing protein</fullName>
    </recommendedName>
</protein>
<accession>X0VTP3</accession>
<feature type="non-terminal residue" evidence="3">
    <location>
        <position position="173"/>
    </location>
</feature>
<feature type="transmembrane region" description="Helical" evidence="1">
    <location>
        <begin position="68"/>
        <end position="91"/>
    </location>
</feature>
<organism evidence="3">
    <name type="scientific">marine sediment metagenome</name>
    <dbReference type="NCBI Taxonomy" id="412755"/>
    <lineage>
        <taxon>unclassified sequences</taxon>
        <taxon>metagenomes</taxon>
        <taxon>ecological metagenomes</taxon>
    </lineage>
</organism>
<dbReference type="AlphaFoldDB" id="X0VTP3"/>
<reference evidence="3" key="1">
    <citation type="journal article" date="2014" name="Front. Microbiol.">
        <title>High frequency of phylogenetically diverse reductive dehalogenase-homologous genes in deep subseafloor sedimentary metagenomes.</title>
        <authorList>
            <person name="Kawai M."/>
            <person name="Futagami T."/>
            <person name="Toyoda A."/>
            <person name="Takaki Y."/>
            <person name="Nishi S."/>
            <person name="Hori S."/>
            <person name="Arai W."/>
            <person name="Tsubouchi T."/>
            <person name="Morono Y."/>
            <person name="Uchiyama I."/>
            <person name="Ito T."/>
            <person name="Fujiyama A."/>
            <person name="Inagaki F."/>
            <person name="Takami H."/>
        </authorList>
    </citation>
    <scope>NUCLEOTIDE SEQUENCE</scope>
    <source>
        <strain evidence="3">Expedition CK06-06</strain>
    </source>
</reference>
<gene>
    <name evidence="3" type="ORF">S01H1_43996</name>
</gene>